<feature type="chain" id="PRO_5035726454" evidence="2">
    <location>
        <begin position="21"/>
        <end position="227"/>
    </location>
</feature>
<evidence type="ECO:0000313" key="4">
    <source>
        <dbReference type="Proteomes" id="UP000494206"/>
    </source>
</evidence>
<reference evidence="3 4" key="1">
    <citation type="submission" date="2020-04" db="EMBL/GenBank/DDBJ databases">
        <authorList>
            <person name="Laetsch R D."/>
            <person name="Stevens L."/>
            <person name="Kumar S."/>
            <person name="Blaxter L. M."/>
        </authorList>
    </citation>
    <scope>NUCLEOTIDE SEQUENCE [LARGE SCALE GENOMIC DNA]</scope>
</reference>
<protein>
    <submittedName>
        <fullName evidence="3">Uncharacterized protein</fullName>
    </submittedName>
</protein>
<evidence type="ECO:0000313" key="3">
    <source>
        <dbReference type="EMBL" id="CAB3397207.1"/>
    </source>
</evidence>
<feature type="compositionally biased region" description="Basic and acidic residues" evidence="1">
    <location>
        <begin position="201"/>
        <end position="211"/>
    </location>
</feature>
<dbReference type="EMBL" id="CADEPM010000001">
    <property type="protein sequence ID" value="CAB3397207.1"/>
    <property type="molecule type" value="Genomic_DNA"/>
</dbReference>
<organism evidence="3 4">
    <name type="scientific">Caenorhabditis bovis</name>
    <dbReference type="NCBI Taxonomy" id="2654633"/>
    <lineage>
        <taxon>Eukaryota</taxon>
        <taxon>Metazoa</taxon>
        <taxon>Ecdysozoa</taxon>
        <taxon>Nematoda</taxon>
        <taxon>Chromadorea</taxon>
        <taxon>Rhabditida</taxon>
        <taxon>Rhabditina</taxon>
        <taxon>Rhabditomorpha</taxon>
        <taxon>Rhabditoidea</taxon>
        <taxon>Rhabditidae</taxon>
        <taxon>Peloderinae</taxon>
        <taxon>Caenorhabditis</taxon>
    </lineage>
</organism>
<feature type="signal peptide" evidence="2">
    <location>
        <begin position="1"/>
        <end position="20"/>
    </location>
</feature>
<dbReference type="Proteomes" id="UP000494206">
    <property type="component" value="Unassembled WGS sequence"/>
</dbReference>
<gene>
    <name evidence="3" type="ORF">CBOVIS_LOCUS658</name>
</gene>
<feature type="compositionally biased region" description="Basic and acidic residues" evidence="1">
    <location>
        <begin position="218"/>
        <end position="227"/>
    </location>
</feature>
<feature type="compositionally biased region" description="Basic and acidic residues" evidence="1">
    <location>
        <begin position="156"/>
        <end position="178"/>
    </location>
</feature>
<comment type="caution">
    <text evidence="3">The sequence shown here is derived from an EMBL/GenBank/DDBJ whole genome shotgun (WGS) entry which is preliminary data.</text>
</comment>
<name>A0A8S1EC18_9PELO</name>
<evidence type="ECO:0000256" key="2">
    <source>
        <dbReference type="SAM" id="SignalP"/>
    </source>
</evidence>
<dbReference type="AlphaFoldDB" id="A0A8S1EC18"/>
<dbReference type="OrthoDB" id="5867675at2759"/>
<evidence type="ECO:0000256" key="1">
    <source>
        <dbReference type="SAM" id="MobiDB-lite"/>
    </source>
</evidence>
<accession>A0A8S1EC18</accession>
<keyword evidence="4" id="KW-1185">Reference proteome</keyword>
<keyword evidence="2" id="KW-0732">Signal</keyword>
<proteinExistence type="predicted"/>
<feature type="region of interest" description="Disordered" evidence="1">
    <location>
        <begin position="156"/>
        <end position="227"/>
    </location>
</feature>
<sequence length="227" mass="24802">MPRLLILLSATAAALVAASGYEPYYSAYGGYHKNMDKKHGGYEADQHGYGSNYGVSDYGSQNGENGYYAGKYGEGAKKNGDSYYAKGDEHGNGDAAHEDGFKKAGGAYGGRKFSYFSSGSGPYGSFQKGYYGSEGYEHDDHKSKYSSHAEDNGFKKGYDGEGAHHDDKYTSYDKEDGAHKKHHSKYDTGKYGAMSGGYGNEGHEDGWHNEQQKSSYGSKDHGRSYYH</sequence>